<feature type="domain" description="N-acetyltransferase" evidence="4">
    <location>
        <begin position="53"/>
        <end position="201"/>
    </location>
</feature>
<dbReference type="PANTHER" id="PTHR43877">
    <property type="entry name" value="AMINOALKYLPHOSPHONATE N-ACETYLTRANSFERASE-RELATED-RELATED"/>
    <property type="match status" value="1"/>
</dbReference>
<comment type="caution">
    <text evidence="5">The sequence shown here is derived from an EMBL/GenBank/DDBJ whole genome shotgun (WGS) entry which is preliminary data.</text>
</comment>
<organism evidence="5 6">
    <name type="scientific">Streptomyces bohaiensis</name>
    <dbReference type="NCBI Taxonomy" id="1431344"/>
    <lineage>
        <taxon>Bacteria</taxon>
        <taxon>Bacillati</taxon>
        <taxon>Actinomycetota</taxon>
        <taxon>Actinomycetes</taxon>
        <taxon>Kitasatosporales</taxon>
        <taxon>Streptomycetaceae</taxon>
        <taxon>Streptomyces</taxon>
    </lineage>
</organism>
<dbReference type="InterPro" id="IPR050832">
    <property type="entry name" value="Bact_Acetyltransf"/>
</dbReference>
<feature type="region of interest" description="Disordered" evidence="3">
    <location>
        <begin position="1"/>
        <end position="57"/>
    </location>
</feature>
<name>A0ABX1CBA2_9ACTN</name>
<dbReference type="SUPFAM" id="SSF55729">
    <property type="entry name" value="Acyl-CoA N-acyltransferases (Nat)"/>
    <property type="match status" value="1"/>
</dbReference>
<reference evidence="5 6" key="1">
    <citation type="submission" date="2020-03" db="EMBL/GenBank/DDBJ databases">
        <title>Draft genome of Streptomyces sp. ventii, isolated from the Axial Seamount in the Pacific Ocean, and resequencing of the two type strains Streptomyces lonarensis strain NCL 716 and Streptomyces bohaiensis strain 11A07.</title>
        <authorList>
            <person name="Loughran R.M."/>
            <person name="Pfannmuller K.M."/>
            <person name="Wasson B.J."/>
            <person name="Deadmond M.C."/>
            <person name="Paddock B.E."/>
            <person name="Koyack M.J."/>
            <person name="Gallegos D.A."/>
            <person name="Mitchell E.A."/>
            <person name="Ushijima B."/>
            <person name="Saw J.H."/>
            <person name="Mcphail K.L."/>
            <person name="Videau P."/>
        </authorList>
    </citation>
    <scope>NUCLEOTIDE SEQUENCE [LARGE SCALE GENOMIC DNA]</scope>
    <source>
        <strain evidence="5 6">11A07</strain>
    </source>
</reference>
<evidence type="ECO:0000313" key="5">
    <source>
        <dbReference type="EMBL" id="NJQ15193.1"/>
    </source>
</evidence>
<feature type="compositionally biased region" description="Low complexity" evidence="3">
    <location>
        <begin position="39"/>
        <end position="50"/>
    </location>
</feature>
<dbReference type="InterPro" id="IPR000182">
    <property type="entry name" value="GNAT_dom"/>
</dbReference>
<dbReference type="RefSeq" id="WP_168087971.1">
    <property type="nucleotide sequence ID" value="NZ_JAAVJC010000058.1"/>
</dbReference>
<keyword evidence="1" id="KW-0808">Transferase</keyword>
<dbReference type="EMBL" id="JAAVJC010000058">
    <property type="protein sequence ID" value="NJQ15193.1"/>
    <property type="molecule type" value="Genomic_DNA"/>
</dbReference>
<sequence length="212" mass="22500">MSETSAFRGPSRRPWRATDRSGSGAGRLCRPSPGPRSDAAGVPATTAPVPQGVTLRPAGPADLAAATAMHERCSAQSLARRYHGPPEDADRYLPHLLAPHHGRSLAAWCADGRLVGLGHLLWDGDEAEVALLVEDARQRRGIGSALLSELLVLAALNGRRTVYAVTRPADTAMVRTMRGTGLPLEYDHSDSALVVTARSARNAVPVTSPPRR</sequence>
<gene>
    <name evidence="5" type="ORF">HCN52_09585</name>
</gene>
<dbReference type="PROSITE" id="PS51186">
    <property type="entry name" value="GNAT"/>
    <property type="match status" value="1"/>
</dbReference>
<keyword evidence="2" id="KW-0012">Acyltransferase</keyword>
<dbReference type="CDD" id="cd04301">
    <property type="entry name" value="NAT_SF"/>
    <property type="match status" value="1"/>
</dbReference>
<evidence type="ECO:0000256" key="2">
    <source>
        <dbReference type="ARBA" id="ARBA00023315"/>
    </source>
</evidence>
<evidence type="ECO:0000259" key="4">
    <source>
        <dbReference type="PROSITE" id="PS51186"/>
    </source>
</evidence>
<dbReference type="Pfam" id="PF00583">
    <property type="entry name" value="Acetyltransf_1"/>
    <property type="match status" value="1"/>
</dbReference>
<dbReference type="Proteomes" id="UP000727056">
    <property type="component" value="Unassembled WGS sequence"/>
</dbReference>
<evidence type="ECO:0000256" key="3">
    <source>
        <dbReference type="SAM" id="MobiDB-lite"/>
    </source>
</evidence>
<protein>
    <submittedName>
        <fullName evidence="5">GNAT family N-acetyltransferase</fullName>
    </submittedName>
</protein>
<dbReference type="InterPro" id="IPR016181">
    <property type="entry name" value="Acyl_CoA_acyltransferase"/>
</dbReference>
<keyword evidence="6" id="KW-1185">Reference proteome</keyword>
<evidence type="ECO:0000256" key="1">
    <source>
        <dbReference type="ARBA" id="ARBA00022679"/>
    </source>
</evidence>
<proteinExistence type="predicted"/>
<dbReference type="Gene3D" id="3.40.630.30">
    <property type="match status" value="1"/>
</dbReference>
<evidence type="ECO:0000313" key="6">
    <source>
        <dbReference type="Proteomes" id="UP000727056"/>
    </source>
</evidence>
<accession>A0ABX1CBA2</accession>